<evidence type="ECO:0000313" key="2">
    <source>
        <dbReference type="EMBL" id="CAG8541324.1"/>
    </source>
</evidence>
<comment type="caution">
    <text evidence="2">The sequence shown here is derived from an EMBL/GenBank/DDBJ whole genome shotgun (WGS) entry which is preliminary data.</text>
</comment>
<proteinExistence type="predicted"/>
<gene>
    <name evidence="2" type="ORF">DERYTH_LOCUS4817</name>
</gene>
<dbReference type="PROSITE" id="PS51257">
    <property type="entry name" value="PROKAR_LIPOPROTEIN"/>
    <property type="match status" value="1"/>
</dbReference>
<dbReference type="Proteomes" id="UP000789405">
    <property type="component" value="Unassembled WGS sequence"/>
</dbReference>
<organism evidence="2 3">
    <name type="scientific">Dentiscutata erythropus</name>
    <dbReference type="NCBI Taxonomy" id="1348616"/>
    <lineage>
        <taxon>Eukaryota</taxon>
        <taxon>Fungi</taxon>
        <taxon>Fungi incertae sedis</taxon>
        <taxon>Mucoromycota</taxon>
        <taxon>Glomeromycotina</taxon>
        <taxon>Glomeromycetes</taxon>
        <taxon>Diversisporales</taxon>
        <taxon>Gigasporaceae</taxon>
        <taxon>Dentiscutata</taxon>
    </lineage>
</organism>
<keyword evidence="3" id="KW-1185">Reference proteome</keyword>
<name>A0A9N9FLH6_9GLOM</name>
<dbReference type="AlphaFoldDB" id="A0A9N9FLH6"/>
<evidence type="ECO:0000256" key="1">
    <source>
        <dbReference type="SAM" id="SignalP"/>
    </source>
</evidence>
<evidence type="ECO:0000313" key="3">
    <source>
        <dbReference type="Proteomes" id="UP000789405"/>
    </source>
</evidence>
<dbReference type="EMBL" id="CAJVPY010001905">
    <property type="protein sequence ID" value="CAG8541324.1"/>
    <property type="molecule type" value="Genomic_DNA"/>
</dbReference>
<reference evidence="2" key="1">
    <citation type="submission" date="2021-06" db="EMBL/GenBank/DDBJ databases">
        <authorList>
            <person name="Kallberg Y."/>
            <person name="Tangrot J."/>
            <person name="Rosling A."/>
        </authorList>
    </citation>
    <scope>NUCLEOTIDE SEQUENCE</scope>
    <source>
        <strain evidence="2">MA453B</strain>
    </source>
</reference>
<sequence length="154" mass="16164">MIKFGILTTLATLFLVCVVSSCHGPVPTSIGNTESPNVTIPSDITPPDGNCFKFSLFTSGYLLYTCNKNKTWSAGSGIGSIIPKDTSSLVVTTSATHPAPDSRDLPWALGKASNNKGDGAFKDITYLVRVNTCGGVAPDNSLCGTTYPTGYNYS</sequence>
<feature type="signal peptide" evidence="1">
    <location>
        <begin position="1"/>
        <end position="21"/>
    </location>
</feature>
<feature type="chain" id="PRO_5040230904" evidence="1">
    <location>
        <begin position="22"/>
        <end position="154"/>
    </location>
</feature>
<accession>A0A9N9FLH6</accession>
<keyword evidence="1" id="KW-0732">Signal</keyword>
<dbReference type="OrthoDB" id="1859733at2759"/>
<protein>
    <submittedName>
        <fullName evidence="2">15788_t:CDS:1</fullName>
    </submittedName>
</protein>